<proteinExistence type="predicted"/>
<dbReference type="PANTHER" id="PTHR42999:SF1">
    <property type="entry name" value="PENTAPEPTIDE REPEAT-CONTAINING PROTEIN"/>
    <property type="match status" value="1"/>
</dbReference>
<name>A0ABS9SNX4_9BACT</name>
<evidence type="ECO:0000313" key="1">
    <source>
        <dbReference type="EMBL" id="MCH5600113.1"/>
    </source>
</evidence>
<dbReference type="PANTHER" id="PTHR42999">
    <property type="entry name" value="ANTIBIOTIC RESISTANCE PROTEIN MCBG"/>
    <property type="match status" value="1"/>
</dbReference>
<reference evidence="1 2" key="1">
    <citation type="submission" date="2022-02" db="EMBL/GenBank/DDBJ databases">
        <authorList>
            <person name="Min J."/>
        </authorList>
    </citation>
    <scope>NUCLEOTIDE SEQUENCE [LARGE SCALE GENOMIC DNA]</scope>
    <source>
        <strain evidence="1 2">GR10-1</strain>
    </source>
</reference>
<dbReference type="Gene3D" id="2.160.20.80">
    <property type="entry name" value="E3 ubiquitin-protein ligase SopA"/>
    <property type="match status" value="1"/>
</dbReference>
<keyword evidence="2" id="KW-1185">Reference proteome</keyword>
<dbReference type="Proteomes" id="UP001202248">
    <property type="component" value="Unassembled WGS sequence"/>
</dbReference>
<organism evidence="1 2">
    <name type="scientific">Niabella ginsengisoli</name>
    <dbReference type="NCBI Taxonomy" id="522298"/>
    <lineage>
        <taxon>Bacteria</taxon>
        <taxon>Pseudomonadati</taxon>
        <taxon>Bacteroidota</taxon>
        <taxon>Chitinophagia</taxon>
        <taxon>Chitinophagales</taxon>
        <taxon>Chitinophagaceae</taxon>
        <taxon>Niabella</taxon>
    </lineage>
</organism>
<gene>
    <name evidence="1" type="ORF">MKP09_20425</name>
</gene>
<comment type="caution">
    <text evidence="1">The sequence shown here is derived from an EMBL/GenBank/DDBJ whole genome shotgun (WGS) entry which is preliminary data.</text>
</comment>
<dbReference type="InterPro" id="IPR052949">
    <property type="entry name" value="PA_immunity-related"/>
</dbReference>
<accession>A0ABS9SNX4</accession>
<protein>
    <submittedName>
        <fullName evidence="1">Pentapeptide repeat-containing protein</fullName>
    </submittedName>
</protein>
<dbReference type="InterPro" id="IPR001646">
    <property type="entry name" value="5peptide_repeat"/>
</dbReference>
<dbReference type="EMBL" id="JAKWBL010000004">
    <property type="protein sequence ID" value="MCH5600113.1"/>
    <property type="molecule type" value="Genomic_DNA"/>
</dbReference>
<sequence>MLGLRFDKCSEFLFSASFTHCTLNFSSFYKLKIKKTKFQECIIQEVDFSETDLSEAVFDRCDLKDANFDNTILEKADFTTSYHYRIDPDNNKIRKAKFSRDGLAGLLTKYDIQIK</sequence>
<evidence type="ECO:0000313" key="2">
    <source>
        <dbReference type="Proteomes" id="UP001202248"/>
    </source>
</evidence>
<dbReference type="RefSeq" id="WP_240832125.1">
    <property type="nucleotide sequence ID" value="NZ_JAKWBL010000004.1"/>
</dbReference>
<dbReference type="SUPFAM" id="SSF141571">
    <property type="entry name" value="Pentapeptide repeat-like"/>
    <property type="match status" value="1"/>
</dbReference>
<dbReference type="Pfam" id="PF13599">
    <property type="entry name" value="Pentapeptide_4"/>
    <property type="match status" value="1"/>
</dbReference>